<feature type="compositionally biased region" description="Basic and acidic residues" evidence="4">
    <location>
        <begin position="158"/>
        <end position="173"/>
    </location>
</feature>
<keyword evidence="3" id="KW-0804">Transcription</keyword>
<dbReference type="Pfam" id="PF01638">
    <property type="entry name" value="HxlR"/>
    <property type="match status" value="1"/>
</dbReference>
<feature type="region of interest" description="Disordered" evidence="4">
    <location>
        <begin position="152"/>
        <end position="173"/>
    </location>
</feature>
<keyword evidence="7" id="KW-1185">Reference proteome</keyword>
<dbReference type="EMBL" id="JACOOA010000002">
    <property type="protein sequence ID" value="MBC5583806.1"/>
    <property type="molecule type" value="Genomic_DNA"/>
</dbReference>
<dbReference type="PANTHER" id="PTHR33204:SF29">
    <property type="entry name" value="TRANSCRIPTIONAL REGULATOR"/>
    <property type="match status" value="1"/>
</dbReference>
<evidence type="ECO:0000313" key="7">
    <source>
        <dbReference type="Proteomes" id="UP000622448"/>
    </source>
</evidence>
<dbReference type="PROSITE" id="PS51118">
    <property type="entry name" value="HTH_HXLR"/>
    <property type="match status" value="1"/>
</dbReference>
<reference evidence="6 7" key="1">
    <citation type="submission" date="2020-08" db="EMBL/GenBank/DDBJ databases">
        <title>Genome public.</title>
        <authorList>
            <person name="Liu C."/>
            <person name="Sun Q."/>
        </authorList>
    </citation>
    <scope>NUCLEOTIDE SEQUENCE [LARGE SCALE GENOMIC DNA]</scope>
    <source>
        <strain evidence="6 7">NSJ-70</strain>
    </source>
</reference>
<evidence type="ECO:0000256" key="4">
    <source>
        <dbReference type="SAM" id="MobiDB-lite"/>
    </source>
</evidence>
<feature type="domain" description="HTH hxlR-type" evidence="5">
    <location>
        <begin position="11"/>
        <end position="113"/>
    </location>
</feature>
<evidence type="ECO:0000259" key="5">
    <source>
        <dbReference type="PROSITE" id="PS51118"/>
    </source>
</evidence>
<keyword evidence="1" id="KW-0805">Transcription regulation</keyword>
<evidence type="ECO:0000256" key="1">
    <source>
        <dbReference type="ARBA" id="ARBA00023015"/>
    </source>
</evidence>
<dbReference type="InterPro" id="IPR036388">
    <property type="entry name" value="WH-like_DNA-bd_sf"/>
</dbReference>
<dbReference type="PANTHER" id="PTHR33204">
    <property type="entry name" value="TRANSCRIPTIONAL REGULATOR, MARR FAMILY"/>
    <property type="match status" value="1"/>
</dbReference>
<evidence type="ECO:0000256" key="3">
    <source>
        <dbReference type="ARBA" id="ARBA00023163"/>
    </source>
</evidence>
<evidence type="ECO:0000256" key="2">
    <source>
        <dbReference type="ARBA" id="ARBA00023125"/>
    </source>
</evidence>
<protein>
    <submittedName>
        <fullName evidence="6">Helix-turn-helix transcriptional regulator</fullName>
    </submittedName>
</protein>
<dbReference type="InterPro" id="IPR036390">
    <property type="entry name" value="WH_DNA-bd_sf"/>
</dbReference>
<keyword evidence="2" id="KW-0238">DNA-binding</keyword>
<dbReference type="Proteomes" id="UP000622448">
    <property type="component" value="Unassembled WGS sequence"/>
</dbReference>
<dbReference type="RefSeq" id="WP_186938367.1">
    <property type="nucleotide sequence ID" value="NZ_JACOOA010000002.1"/>
</dbReference>
<comment type="caution">
    <text evidence="6">The sequence shown here is derived from an EMBL/GenBank/DDBJ whole genome shotgun (WGS) entry which is preliminary data.</text>
</comment>
<evidence type="ECO:0000313" key="6">
    <source>
        <dbReference type="EMBL" id="MBC5583806.1"/>
    </source>
</evidence>
<accession>A0ABR7BQD0</accession>
<sequence>MLERMDDLTSCSLSYVASILGGKWKPFIVWYLSMAPGKRARYSELRKSIPYDISHKMFSQHLSELEQVGIIERVVVEVKPLRVDYLLTEKGISFANVLYFIRDWGAAYGGFSAETLQRTKGTMGEGVLVYGSADDGSEQGAAERITWQFDPSTFDVRTGSREDDAREGDAPEA</sequence>
<dbReference type="SUPFAM" id="SSF46785">
    <property type="entry name" value="Winged helix' DNA-binding domain"/>
    <property type="match status" value="1"/>
</dbReference>
<gene>
    <name evidence="6" type="ORF">H8S61_06325</name>
</gene>
<name>A0ABR7BQD0_9ACTN</name>
<dbReference type="InterPro" id="IPR002577">
    <property type="entry name" value="HTH_HxlR"/>
</dbReference>
<organism evidence="6 7">
    <name type="scientific">Eggerthella hominis</name>
    <dbReference type="NCBI Taxonomy" id="2763043"/>
    <lineage>
        <taxon>Bacteria</taxon>
        <taxon>Bacillati</taxon>
        <taxon>Actinomycetota</taxon>
        <taxon>Coriobacteriia</taxon>
        <taxon>Eggerthellales</taxon>
        <taxon>Eggerthellaceae</taxon>
        <taxon>Eggerthella</taxon>
    </lineage>
</organism>
<proteinExistence type="predicted"/>
<dbReference type="Gene3D" id="1.10.10.10">
    <property type="entry name" value="Winged helix-like DNA-binding domain superfamily/Winged helix DNA-binding domain"/>
    <property type="match status" value="1"/>
</dbReference>